<keyword evidence="2" id="KW-1185">Reference proteome</keyword>
<comment type="caution">
    <text evidence="1">The sequence shown here is derived from an EMBL/GenBank/DDBJ whole genome shotgun (WGS) entry which is preliminary data.</text>
</comment>
<sequence length="299" mass="33493">MTPFALFPPEIPTHILSFMSIAELSAFASACRSHRIWVMQLLNRRKDQALLRFVSDPIHLLNTIRSTSSVISGSFALQFIVPAADFIEWQSSDMDIYTTGAGSGDLLALFIKEGYATVTHVKHNHYSNPAIHAVTTLSKGRRSIDVVISRLNYSTFPIFYFHSTIVMNFITADSIFSAYPMLTANYRGLRNPLSIMYDRHPDVTLAALEKYKILGFSIQSHEFSWPRGDTSAAWHCCGKSYNCRGQMRNTSDQGCLRLYVEKPGTIACAETGVLIDLLNWRLGGGNCLEGGEPWPSYVY</sequence>
<dbReference type="Proteomes" id="UP000790377">
    <property type="component" value="Unassembled WGS sequence"/>
</dbReference>
<dbReference type="EMBL" id="MU268033">
    <property type="protein sequence ID" value="KAH7906347.1"/>
    <property type="molecule type" value="Genomic_DNA"/>
</dbReference>
<proteinExistence type="predicted"/>
<name>A0ACB8A0B1_9AGAM</name>
<reference evidence="1" key="1">
    <citation type="journal article" date="2021" name="New Phytol.">
        <title>Evolutionary innovations through gain and loss of genes in the ectomycorrhizal Boletales.</title>
        <authorList>
            <person name="Wu G."/>
            <person name="Miyauchi S."/>
            <person name="Morin E."/>
            <person name="Kuo A."/>
            <person name="Drula E."/>
            <person name="Varga T."/>
            <person name="Kohler A."/>
            <person name="Feng B."/>
            <person name="Cao Y."/>
            <person name="Lipzen A."/>
            <person name="Daum C."/>
            <person name="Hundley H."/>
            <person name="Pangilinan J."/>
            <person name="Johnson J."/>
            <person name="Barry K."/>
            <person name="LaButti K."/>
            <person name="Ng V."/>
            <person name="Ahrendt S."/>
            <person name="Min B."/>
            <person name="Choi I.G."/>
            <person name="Park H."/>
            <person name="Plett J.M."/>
            <person name="Magnuson J."/>
            <person name="Spatafora J.W."/>
            <person name="Nagy L.G."/>
            <person name="Henrissat B."/>
            <person name="Grigoriev I.V."/>
            <person name="Yang Z.L."/>
            <person name="Xu J."/>
            <person name="Martin F.M."/>
        </authorList>
    </citation>
    <scope>NUCLEOTIDE SEQUENCE</scope>
    <source>
        <strain evidence="1">ATCC 28755</strain>
    </source>
</reference>
<evidence type="ECO:0000313" key="1">
    <source>
        <dbReference type="EMBL" id="KAH7906347.1"/>
    </source>
</evidence>
<evidence type="ECO:0000313" key="2">
    <source>
        <dbReference type="Proteomes" id="UP000790377"/>
    </source>
</evidence>
<accession>A0ACB8A0B1</accession>
<gene>
    <name evidence="1" type="ORF">BJ138DRAFT_1016379</name>
</gene>
<protein>
    <submittedName>
        <fullName evidence="1">Uncharacterized protein</fullName>
    </submittedName>
</protein>
<organism evidence="1 2">
    <name type="scientific">Hygrophoropsis aurantiaca</name>
    <dbReference type="NCBI Taxonomy" id="72124"/>
    <lineage>
        <taxon>Eukaryota</taxon>
        <taxon>Fungi</taxon>
        <taxon>Dikarya</taxon>
        <taxon>Basidiomycota</taxon>
        <taxon>Agaricomycotina</taxon>
        <taxon>Agaricomycetes</taxon>
        <taxon>Agaricomycetidae</taxon>
        <taxon>Boletales</taxon>
        <taxon>Coniophorineae</taxon>
        <taxon>Hygrophoropsidaceae</taxon>
        <taxon>Hygrophoropsis</taxon>
    </lineage>
</organism>